<keyword evidence="2" id="KW-0378">Hydrolase</keyword>
<proteinExistence type="inferred from homology"/>
<evidence type="ECO:0000313" key="6">
    <source>
        <dbReference type="Proteomes" id="UP000253759"/>
    </source>
</evidence>
<dbReference type="CDD" id="cd02856">
    <property type="entry name" value="E_set_GDE_Isoamylase_N"/>
    <property type="match status" value="1"/>
</dbReference>
<dbReference type="InterPro" id="IPR013783">
    <property type="entry name" value="Ig-like_fold"/>
</dbReference>
<organism evidence="5 6">
    <name type="scientific">Pelagibacterium lacus</name>
    <dbReference type="NCBI Taxonomy" id="2282655"/>
    <lineage>
        <taxon>Bacteria</taxon>
        <taxon>Pseudomonadati</taxon>
        <taxon>Pseudomonadota</taxon>
        <taxon>Alphaproteobacteria</taxon>
        <taxon>Hyphomicrobiales</taxon>
        <taxon>Devosiaceae</taxon>
        <taxon>Pelagibacterium</taxon>
    </lineage>
</organism>
<reference evidence="6" key="1">
    <citation type="submission" date="2018-07" db="EMBL/GenBank/DDBJ databases">
        <authorList>
            <person name="Liu B.-T."/>
            <person name="Du Z."/>
        </authorList>
    </citation>
    <scope>NUCLEOTIDE SEQUENCE [LARGE SCALE GENOMIC DNA]</scope>
    <source>
        <strain evidence="6">XYN52</strain>
    </source>
</reference>
<dbReference type="Gene3D" id="2.60.40.10">
    <property type="entry name" value="Immunoglobulins"/>
    <property type="match status" value="1"/>
</dbReference>
<dbReference type="SUPFAM" id="SSF51011">
    <property type="entry name" value="Glycosyl hydrolase domain"/>
    <property type="match status" value="1"/>
</dbReference>
<dbReference type="CDD" id="cd11326">
    <property type="entry name" value="AmyAc_Glg_debranch"/>
    <property type="match status" value="1"/>
</dbReference>
<comment type="caution">
    <text evidence="5">The sequence shown here is derived from an EMBL/GenBank/DDBJ whole genome shotgun (WGS) entry which is preliminary data.</text>
</comment>
<dbReference type="Proteomes" id="UP000253759">
    <property type="component" value="Unassembled WGS sequence"/>
</dbReference>
<dbReference type="EMBL" id="QQNH01000002">
    <property type="protein sequence ID" value="RDE10173.1"/>
    <property type="molecule type" value="Genomic_DNA"/>
</dbReference>
<evidence type="ECO:0000313" key="5">
    <source>
        <dbReference type="EMBL" id="RDE10173.1"/>
    </source>
</evidence>
<protein>
    <submittedName>
        <fullName evidence="5">Glycogen debranching enzyme GlgX</fullName>
    </submittedName>
</protein>
<dbReference type="InterPro" id="IPR011837">
    <property type="entry name" value="Glycogen_debranch_GlgX"/>
</dbReference>
<dbReference type="AlphaFoldDB" id="A0A369W766"/>
<dbReference type="InterPro" id="IPR004193">
    <property type="entry name" value="Glyco_hydro_13_N"/>
</dbReference>
<sequence>MSAKGERPKLGATVTAAGVDFAVYSETAERIWVCLFDGGDREVSRIELARGEGAVWEGHADGLAPGARYGLRADGRYDPAQAYHFDPNKLLVDPYARRIDRGFVRRPELSAARGESVDTAAFVPKALVEGPAPALYAPPEGGRPRLVYELNVRPYTMLHPGVAAPLRGTLAGLMAPEVIAHIQRLGVDVIELLPVAAWIDDAHLPALGLTNVWGYNPITYFAPDPRLAPGGPEELRQLVAAYGEVGIRVVLDVVYNHTGEGDAEGPILSMKGLDARTYYRHSEVDGRLVLVNDAGTGNTLQCDHPAVQDLVIDSLRHWVDAFGIAGFRFDLAPILGRSTKGFSSQAELLARIREDAVLGRCLLVAEPWDPGPGGYHVGRFGEPFIEWNDRYRDDVRRFWRGDAHMIGALADRLAGSADLFNHDGRRPSASVNFLAAHDGFTLADLVAHERKHNAANGEDNHDGHDANHSWNCGVEGRTDDAEIVRRRGDDVRALLATLFVSHGTPMLTAGDELGRSQGGNNNAYAQDNAVTWLDWAGADGELAGFVASLSALRRGHPGFRSDRFLSGVERAGWKDVAWLRPDGTEMTQADWQAPDASVLGMLLHEAGETLLVWFNRVRERVEVRLSAEPGVAFDVALVSCRDAEVIAGPHSLVLPPRSVVILAPAKG</sequence>
<dbReference type="Pfam" id="PF02922">
    <property type="entry name" value="CBM_48"/>
    <property type="match status" value="1"/>
</dbReference>
<dbReference type="NCBIfam" id="TIGR02100">
    <property type="entry name" value="glgX_debranch"/>
    <property type="match status" value="1"/>
</dbReference>
<dbReference type="Gene3D" id="3.20.20.80">
    <property type="entry name" value="Glycosidases"/>
    <property type="match status" value="1"/>
</dbReference>
<comment type="similarity">
    <text evidence="1">Belongs to the glycosyl hydrolase 13 family.</text>
</comment>
<dbReference type="OrthoDB" id="3236218at2"/>
<evidence type="ECO:0000256" key="1">
    <source>
        <dbReference type="ARBA" id="ARBA00008061"/>
    </source>
</evidence>
<dbReference type="InterPro" id="IPR013780">
    <property type="entry name" value="Glyco_hydro_b"/>
</dbReference>
<dbReference type="InterPro" id="IPR044505">
    <property type="entry name" value="GlgX_Isoamylase_N_E_set"/>
</dbReference>
<dbReference type="PANTHER" id="PTHR43002">
    <property type="entry name" value="GLYCOGEN DEBRANCHING ENZYME"/>
    <property type="match status" value="1"/>
</dbReference>
<dbReference type="Gene3D" id="2.60.40.1180">
    <property type="entry name" value="Golgi alpha-mannosidase II"/>
    <property type="match status" value="1"/>
</dbReference>
<dbReference type="GO" id="GO:0005980">
    <property type="term" value="P:glycogen catabolic process"/>
    <property type="evidence" value="ECO:0007669"/>
    <property type="project" value="InterPro"/>
</dbReference>
<gene>
    <name evidence="5" type="primary">glgX</name>
    <name evidence="5" type="ORF">DVH29_01895</name>
</gene>
<keyword evidence="6" id="KW-1185">Reference proteome</keyword>
<dbReference type="SUPFAM" id="SSF51445">
    <property type="entry name" value="(Trans)glycosidases"/>
    <property type="match status" value="1"/>
</dbReference>
<evidence type="ECO:0000259" key="4">
    <source>
        <dbReference type="SMART" id="SM00642"/>
    </source>
</evidence>
<dbReference type="SMART" id="SM00642">
    <property type="entry name" value="Aamy"/>
    <property type="match status" value="1"/>
</dbReference>
<evidence type="ECO:0000256" key="3">
    <source>
        <dbReference type="ARBA" id="ARBA00023295"/>
    </source>
</evidence>
<name>A0A369W766_9HYPH</name>
<accession>A0A369W766</accession>
<dbReference type="SUPFAM" id="SSF81296">
    <property type="entry name" value="E set domains"/>
    <property type="match status" value="1"/>
</dbReference>
<feature type="domain" description="Glycosyl hydrolase family 13 catalytic" evidence="4">
    <location>
        <begin position="167"/>
        <end position="553"/>
    </location>
</feature>
<dbReference type="InterPro" id="IPR014756">
    <property type="entry name" value="Ig_E-set"/>
</dbReference>
<dbReference type="RefSeq" id="WP_114644470.1">
    <property type="nucleotide sequence ID" value="NZ_QQNH01000002.1"/>
</dbReference>
<dbReference type="GO" id="GO:0004135">
    <property type="term" value="F:amylo-alpha-1,6-glucosidase activity"/>
    <property type="evidence" value="ECO:0007669"/>
    <property type="project" value="InterPro"/>
</dbReference>
<dbReference type="InterPro" id="IPR006047">
    <property type="entry name" value="GH13_cat_dom"/>
</dbReference>
<dbReference type="InterPro" id="IPR017853">
    <property type="entry name" value="GH"/>
</dbReference>
<keyword evidence="3" id="KW-0326">Glycosidase</keyword>
<evidence type="ECO:0000256" key="2">
    <source>
        <dbReference type="ARBA" id="ARBA00022801"/>
    </source>
</evidence>